<proteinExistence type="predicted"/>
<evidence type="ECO:0000313" key="2">
    <source>
        <dbReference type="Proteomes" id="UP000215453"/>
    </source>
</evidence>
<sequence>MDSIYMSLANNGWSIASSPHLRRTGSPAPPAWSARCSCLLVIIQSHSLIVLGGLQRGHKQVPSEPDVQAKWLVVAVDKSQGCPEVALVLAWCCRWFLMMLQEFMPFNIAGELPTLIIKKRPAAPRYPAK</sequence>
<organism evidence="1 2">
    <name type="scientific">Zymoseptoria tritici ST99CH_1A5</name>
    <dbReference type="NCBI Taxonomy" id="1276529"/>
    <lineage>
        <taxon>Eukaryota</taxon>
        <taxon>Fungi</taxon>
        <taxon>Dikarya</taxon>
        <taxon>Ascomycota</taxon>
        <taxon>Pezizomycotina</taxon>
        <taxon>Dothideomycetes</taxon>
        <taxon>Dothideomycetidae</taxon>
        <taxon>Mycosphaerellales</taxon>
        <taxon>Mycosphaerellaceae</taxon>
        <taxon>Zymoseptoria</taxon>
    </lineage>
</organism>
<dbReference type="AlphaFoldDB" id="A0A1Y6LUB6"/>
<dbReference type="EMBL" id="LT882684">
    <property type="protein sequence ID" value="SMY27983.1"/>
    <property type="molecule type" value="Genomic_DNA"/>
</dbReference>
<reference evidence="1 2" key="1">
    <citation type="submission" date="2016-10" db="EMBL/GenBank/DDBJ databases">
        <authorList>
            <person name="Varghese N."/>
        </authorList>
    </citation>
    <scope>NUCLEOTIDE SEQUENCE [LARGE SCALE GENOMIC DNA]</scope>
</reference>
<protein>
    <submittedName>
        <fullName evidence="1">Uncharacterized protein</fullName>
    </submittedName>
</protein>
<gene>
    <name evidence="1" type="ORF">ZT1A5_G9428</name>
</gene>
<accession>A0A1Y6LUB6</accession>
<evidence type="ECO:0000313" key="1">
    <source>
        <dbReference type="EMBL" id="SMY27983.1"/>
    </source>
</evidence>
<dbReference type="Proteomes" id="UP000215453">
    <property type="component" value="Chromosome 9"/>
</dbReference>
<name>A0A1Y6LUB6_ZYMTR</name>